<dbReference type="OrthoDB" id="10344571at2759"/>
<keyword evidence="2" id="KW-1133">Transmembrane helix</keyword>
<evidence type="ECO:0000313" key="5">
    <source>
        <dbReference type="Proteomes" id="UP000789706"/>
    </source>
</evidence>
<feature type="transmembrane region" description="Helical" evidence="2">
    <location>
        <begin position="674"/>
        <end position="695"/>
    </location>
</feature>
<feature type="chain" id="PRO_5040420630" evidence="3">
    <location>
        <begin position="20"/>
        <end position="852"/>
    </location>
</feature>
<accession>A0A9N9F323</accession>
<feature type="transmembrane region" description="Helical" evidence="2">
    <location>
        <begin position="614"/>
        <end position="633"/>
    </location>
</feature>
<dbReference type="Proteomes" id="UP000789706">
    <property type="component" value="Unassembled WGS sequence"/>
</dbReference>
<proteinExistence type="predicted"/>
<sequence>MILLLALIKNFFLTSSVSGFGTFTHNETIPFETRPWIWQYGKYIDGTVVLRIFNRNPNKTQVAGEAWARPVLSLRIIHPNGTVSEIDKDLEIPEFNWHLTTSPSGNVLDPISIFALRKGYTLVRYFNASNPEDIATYEECGRIIDWNGNLYDEVDFGGAYIENGIWYPSATTIVTNVDPEKGFIRIAGMNSSYIEWQQYVIDDSFNLKRLYEGNITLPQNNESSTVFNTIATVDEGYSIIMGNSTNSTNSGNNNPLEIRSAVYALTKRYNDKQFGAPKMIYQLPLDNITISSIATGISSTGIGQVCILTITQNNVDYYVKLNFLSSGSITEIVPLNITVPELHKNAIQDEPSALNARGTLIILPNNTMLISQIENKNTWSFNTTDIPKFIDLDNELSDGNITIYQIDNSGNNIIRQLFKGANSFCSISDNGLNVTVNVLKSTFSNPNSQFYVKVDNNFARSKAYRESLMGIYDNIWKFNTSSSKETFADTVSGVLRLTKEGTEYYENLNSTEKDQFFTDLHLELSKIIPVNIKRLSSNGKTQVDTTVSPGRQILISLNIQSSKEERSVASIIDNLNDIITYKNMTSIGLSHTAKYLDGDFGFKPKQNLWDKYKWRLLCLLLVLVILVVLFLIAEKMESKGRNMDILLLGLIIFDFAMDVLFVRHNGKVIEVLYIPSVVFLTVPIGINAIWAFYIISDENKSKTFLDWFTQHEMVASVFTVLSGADIETLSILYSNLAGFKFFQAPISIKGKKRIFWASCLTIFIEDIPQLIIQILYQQRVVTYDIIPFLALVSSCHILLINIIFRLFQAINNCRSGTSEYDFDSFRQLQTPSTERNSTSDESLSHSIDVKER</sequence>
<keyword evidence="2" id="KW-0812">Transmembrane</keyword>
<protein>
    <submittedName>
        <fullName evidence="4">8152_t:CDS:1</fullName>
    </submittedName>
</protein>
<dbReference type="EMBL" id="CAJVPK010000408">
    <property type="protein sequence ID" value="CAG8506429.1"/>
    <property type="molecule type" value="Genomic_DNA"/>
</dbReference>
<evidence type="ECO:0000256" key="3">
    <source>
        <dbReference type="SAM" id="SignalP"/>
    </source>
</evidence>
<name>A0A9N9F323_9GLOM</name>
<feature type="signal peptide" evidence="3">
    <location>
        <begin position="1"/>
        <end position="19"/>
    </location>
</feature>
<feature type="transmembrane region" description="Helical" evidence="2">
    <location>
        <begin position="788"/>
        <end position="807"/>
    </location>
</feature>
<evidence type="ECO:0000256" key="1">
    <source>
        <dbReference type="SAM" id="MobiDB-lite"/>
    </source>
</evidence>
<evidence type="ECO:0000256" key="2">
    <source>
        <dbReference type="SAM" id="Phobius"/>
    </source>
</evidence>
<gene>
    <name evidence="4" type="ORF">DEBURN_LOCUS4948</name>
</gene>
<feature type="transmembrane region" description="Helical" evidence="2">
    <location>
        <begin position="645"/>
        <end position="662"/>
    </location>
</feature>
<dbReference type="AlphaFoldDB" id="A0A9N9F323"/>
<keyword evidence="5" id="KW-1185">Reference proteome</keyword>
<keyword evidence="3" id="KW-0732">Signal</keyword>
<evidence type="ECO:0000313" key="4">
    <source>
        <dbReference type="EMBL" id="CAG8506429.1"/>
    </source>
</evidence>
<reference evidence="4" key="1">
    <citation type="submission" date="2021-06" db="EMBL/GenBank/DDBJ databases">
        <authorList>
            <person name="Kallberg Y."/>
            <person name="Tangrot J."/>
            <person name="Rosling A."/>
        </authorList>
    </citation>
    <scope>NUCLEOTIDE SEQUENCE</scope>
    <source>
        <strain evidence="4">AZ414A</strain>
    </source>
</reference>
<feature type="region of interest" description="Disordered" evidence="1">
    <location>
        <begin position="831"/>
        <end position="852"/>
    </location>
</feature>
<feature type="transmembrane region" description="Helical" evidence="2">
    <location>
        <begin position="754"/>
        <end position="776"/>
    </location>
</feature>
<keyword evidence="2" id="KW-0472">Membrane</keyword>
<comment type="caution">
    <text evidence="4">The sequence shown here is derived from an EMBL/GenBank/DDBJ whole genome shotgun (WGS) entry which is preliminary data.</text>
</comment>
<organism evidence="4 5">
    <name type="scientific">Diversispora eburnea</name>
    <dbReference type="NCBI Taxonomy" id="1213867"/>
    <lineage>
        <taxon>Eukaryota</taxon>
        <taxon>Fungi</taxon>
        <taxon>Fungi incertae sedis</taxon>
        <taxon>Mucoromycota</taxon>
        <taxon>Glomeromycotina</taxon>
        <taxon>Glomeromycetes</taxon>
        <taxon>Diversisporales</taxon>
        <taxon>Diversisporaceae</taxon>
        <taxon>Diversispora</taxon>
    </lineage>
</organism>
<feature type="compositionally biased region" description="Polar residues" evidence="1">
    <location>
        <begin position="831"/>
        <end position="845"/>
    </location>
</feature>